<dbReference type="PANTHER" id="PTHR33116:SF87">
    <property type="entry name" value="OS01G0158850 PROTEIN"/>
    <property type="match status" value="1"/>
</dbReference>
<keyword evidence="3" id="KW-1185">Reference proteome</keyword>
<evidence type="ECO:0000313" key="2">
    <source>
        <dbReference type="EMBL" id="KAK1593235.1"/>
    </source>
</evidence>
<dbReference type="Proteomes" id="UP001231189">
    <property type="component" value="Unassembled WGS sequence"/>
</dbReference>
<dbReference type="InterPro" id="IPR026960">
    <property type="entry name" value="RVT-Znf"/>
</dbReference>
<proteinExistence type="predicted"/>
<evidence type="ECO:0000313" key="3">
    <source>
        <dbReference type="Proteomes" id="UP001231189"/>
    </source>
</evidence>
<dbReference type="PANTHER" id="PTHR33116">
    <property type="entry name" value="REVERSE TRANSCRIPTASE ZINC-BINDING DOMAIN-CONTAINING PROTEIN-RELATED-RELATED"/>
    <property type="match status" value="1"/>
</dbReference>
<gene>
    <name evidence="2" type="ORF">QYE76_037342</name>
</gene>
<reference evidence="2" key="1">
    <citation type="submission" date="2023-07" db="EMBL/GenBank/DDBJ databases">
        <title>A chromosome-level genome assembly of Lolium multiflorum.</title>
        <authorList>
            <person name="Chen Y."/>
            <person name="Copetti D."/>
            <person name="Kolliker R."/>
            <person name="Studer B."/>
        </authorList>
    </citation>
    <scope>NUCLEOTIDE SEQUENCE</scope>
    <source>
        <strain evidence="2">02402/16</strain>
        <tissue evidence="2">Leaf</tissue>
    </source>
</reference>
<organism evidence="2 3">
    <name type="scientific">Lolium multiflorum</name>
    <name type="common">Italian ryegrass</name>
    <name type="synonym">Lolium perenne subsp. multiflorum</name>
    <dbReference type="NCBI Taxonomy" id="4521"/>
    <lineage>
        <taxon>Eukaryota</taxon>
        <taxon>Viridiplantae</taxon>
        <taxon>Streptophyta</taxon>
        <taxon>Embryophyta</taxon>
        <taxon>Tracheophyta</taxon>
        <taxon>Spermatophyta</taxon>
        <taxon>Magnoliopsida</taxon>
        <taxon>Liliopsida</taxon>
        <taxon>Poales</taxon>
        <taxon>Poaceae</taxon>
        <taxon>BOP clade</taxon>
        <taxon>Pooideae</taxon>
        <taxon>Poodae</taxon>
        <taxon>Poeae</taxon>
        <taxon>Poeae Chloroplast Group 2 (Poeae type)</taxon>
        <taxon>Loliodinae</taxon>
        <taxon>Loliinae</taxon>
        <taxon>Lolium</taxon>
    </lineage>
</organism>
<feature type="domain" description="Reverse transcriptase zinc-binding" evidence="1">
    <location>
        <begin position="499"/>
        <end position="583"/>
    </location>
</feature>
<comment type="caution">
    <text evidence="2">The sequence shown here is derived from an EMBL/GenBank/DDBJ whole genome shotgun (WGS) entry which is preliminary data.</text>
</comment>
<dbReference type="EMBL" id="JAUUTY010000730">
    <property type="protein sequence ID" value="KAK1593235.1"/>
    <property type="molecule type" value="Genomic_DNA"/>
</dbReference>
<sequence length="680" mass="75260">MGGGGGRFDITAGSEPSAVLAAVRRSIFQVCKEQLSAEVKRLRAVVASGFASASEAVEAVRAASLVVGEAAAVVAEANAVLGLRDLADDNVVGWSNHNHLELHIKQSRMLVDAMERAPPESRMTILHGLVVEMSHISVFASIWCHTPPPPPYRPRRNSMSAAVVDELASGIEAVQLFRTSLYADDAAIFMAPIRTEISSLAQILSDFGKVTGLLTNFEKSLVAPIRCNNINIEDVLQDLPATITSFPMRYLGLPLGVSRLKRSHFQYIEDKAMARIAPLNGRYFNIAGRRAIVRSVLTSQAIYPLTSLEVPAEPLQAITKTIRSFFWAGTEKATGGKCKVNWTAVCRPTCFGGLGILNMDKFGRALRLRWPWLAWATPDKPWVGMENPCNNDDMELFHSLTKVTVGDGAKASFWNDPWIDGLSPKCIAPSIFTLSGKKSANVRDSIIDGAWVDHLDTSDGLSVQNLVEFTKLWSHTSQIHLQAGTPDSIVWKLTANGAYSCSSAYKAQFVGTIRSSMDAIVWKAWAPPKCKLFAWLIIQNRVWTADRLAKRGWPNGRVCPLCRCHDESANHLLFKCRFTIRIWRMIQDWLHIPDFDPSVWTGFDSVELWWTSIAFAHSGRRKAMASLLMLVSWEIWKERNARTFKNVATMPTIIFAGIKSEARTWVVAGAKHLGLFIAGE</sequence>
<dbReference type="Pfam" id="PF13966">
    <property type="entry name" value="zf-RVT"/>
    <property type="match status" value="1"/>
</dbReference>
<dbReference type="AlphaFoldDB" id="A0AAD8PZX9"/>
<protein>
    <recommendedName>
        <fullName evidence="1">Reverse transcriptase zinc-binding domain-containing protein</fullName>
    </recommendedName>
</protein>
<name>A0AAD8PZX9_LOLMU</name>
<accession>A0AAD8PZX9</accession>
<evidence type="ECO:0000259" key="1">
    <source>
        <dbReference type="Pfam" id="PF13966"/>
    </source>
</evidence>